<dbReference type="PANTHER" id="PTHR37534:SF46">
    <property type="entry name" value="ZN(II)2CYS6 TRANSCRIPTION FACTOR (EUROFUNG)"/>
    <property type="match status" value="1"/>
</dbReference>
<dbReference type="PANTHER" id="PTHR37534">
    <property type="entry name" value="TRANSCRIPTIONAL ACTIVATOR PROTEIN UGA3"/>
    <property type="match status" value="1"/>
</dbReference>
<dbReference type="Pfam" id="PF11951">
    <property type="entry name" value="Fungal_trans_2"/>
    <property type="match status" value="1"/>
</dbReference>
<keyword evidence="4" id="KW-1185">Reference proteome</keyword>
<dbReference type="EMBL" id="AZST01000103">
    <property type="protein sequence ID" value="KEP52485.1"/>
    <property type="molecule type" value="Genomic_DNA"/>
</dbReference>
<dbReference type="GO" id="GO:0005634">
    <property type="term" value="C:nucleus"/>
    <property type="evidence" value="ECO:0007669"/>
    <property type="project" value="UniProtKB-SubCell"/>
</dbReference>
<dbReference type="InterPro" id="IPR021858">
    <property type="entry name" value="Fun_TF"/>
</dbReference>
<evidence type="ECO:0000256" key="1">
    <source>
        <dbReference type="ARBA" id="ARBA00004123"/>
    </source>
</evidence>
<protein>
    <submittedName>
        <fullName evidence="3">Putative fungal zn(2)-cys(6) binuclear cluster domain protein</fullName>
    </submittedName>
</protein>
<evidence type="ECO:0000313" key="4">
    <source>
        <dbReference type="Proteomes" id="UP000027456"/>
    </source>
</evidence>
<dbReference type="Proteomes" id="UP000027456">
    <property type="component" value="Unassembled WGS sequence"/>
</dbReference>
<comment type="subcellular location">
    <subcellularLocation>
        <location evidence="1">Nucleus</location>
    </subcellularLocation>
</comment>
<sequence>MIEASQLNDDVDESEGLEEIQAAAIGFLSLDRTTESNGLPFILQACATWLSHFTFEPLRIINLARNDTLRSYVSGEECRQIMNMMAENVHEVTRSAAYNPVQSSSFSTTQTMLRRRLIEARTRIGTLGKPLHDSIRPLLTSPSKWISLMSKVGSLSSLLDFMQLVAPVFRRACPDPLERLVNLPALFATLDVTLQYYSTADVLLSVLTGRPMFFRYDVYFTPTVPESCFFLVDAPGARWAYGVPDRLVMTFAQMNALFEDFGPHVPTQVVDELEQEINSMKPIIAPSTEPIVVVGRMVVQECWFLAALIYLYMGLSGDNSTDIRVANVRTRFMKLLASVRPRRNPDSFLVLPMTILGVATHNWDERDMIRRRMLGVSECTRPGRMGNDLVRILDNVWSKRHPAVWGDLRQAYWEVAGV</sequence>
<keyword evidence="2" id="KW-0539">Nucleus</keyword>
<dbReference type="OrthoDB" id="3147310at2759"/>
<dbReference type="AlphaFoldDB" id="A0A074S4G7"/>
<gene>
    <name evidence="3" type="ORF">V565_044710</name>
</gene>
<name>A0A074S4G7_9AGAM</name>
<comment type="caution">
    <text evidence="3">The sequence shown here is derived from an EMBL/GenBank/DDBJ whole genome shotgun (WGS) entry which is preliminary data.</text>
</comment>
<dbReference type="HOGENOM" id="CLU_018785_0_2_1"/>
<evidence type="ECO:0000256" key="2">
    <source>
        <dbReference type="ARBA" id="ARBA00023242"/>
    </source>
</evidence>
<organism evidence="3 4">
    <name type="scientific">Rhizoctonia solani 123E</name>
    <dbReference type="NCBI Taxonomy" id="1423351"/>
    <lineage>
        <taxon>Eukaryota</taxon>
        <taxon>Fungi</taxon>
        <taxon>Dikarya</taxon>
        <taxon>Basidiomycota</taxon>
        <taxon>Agaricomycotina</taxon>
        <taxon>Agaricomycetes</taxon>
        <taxon>Cantharellales</taxon>
        <taxon>Ceratobasidiaceae</taxon>
        <taxon>Rhizoctonia</taxon>
    </lineage>
</organism>
<evidence type="ECO:0000313" key="3">
    <source>
        <dbReference type="EMBL" id="KEP52485.1"/>
    </source>
</evidence>
<accession>A0A074S4G7</accession>
<proteinExistence type="predicted"/>
<reference evidence="3 4" key="1">
    <citation type="submission" date="2013-12" db="EMBL/GenBank/DDBJ databases">
        <authorList>
            <person name="Cubeta M."/>
            <person name="Pakala S."/>
            <person name="Fedorova N."/>
            <person name="Thomas E."/>
            <person name="Dean R."/>
            <person name="Jabaji S."/>
            <person name="Neate S."/>
            <person name="Toda T."/>
            <person name="Tavantzis S."/>
            <person name="Vilgalys R."/>
            <person name="Bharathan N."/>
            <person name="Pakala S."/>
            <person name="Losada L.S."/>
            <person name="Zafar N."/>
            <person name="Nierman W."/>
        </authorList>
    </citation>
    <scope>NUCLEOTIDE SEQUENCE [LARGE SCALE GENOMIC DNA]</scope>
    <source>
        <strain evidence="3 4">123E</strain>
    </source>
</reference>